<evidence type="ECO:0000256" key="2">
    <source>
        <dbReference type="SAM" id="Phobius"/>
    </source>
</evidence>
<feature type="non-terminal residue" evidence="3">
    <location>
        <position position="1"/>
    </location>
</feature>
<keyword evidence="2" id="KW-1133">Transmembrane helix</keyword>
<keyword evidence="2" id="KW-0812">Transmembrane</keyword>
<organism evidence="3 4">
    <name type="scientific">Araneus ventricosus</name>
    <name type="common">Orbweaver spider</name>
    <name type="synonym">Epeira ventricosa</name>
    <dbReference type="NCBI Taxonomy" id="182803"/>
    <lineage>
        <taxon>Eukaryota</taxon>
        <taxon>Metazoa</taxon>
        <taxon>Ecdysozoa</taxon>
        <taxon>Arthropoda</taxon>
        <taxon>Chelicerata</taxon>
        <taxon>Arachnida</taxon>
        <taxon>Araneae</taxon>
        <taxon>Araneomorphae</taxon>
        <taxon>Entelegynae</taxon>
        <taxon>Araneoidea</taxon>
        <taxon>Araneidae</taxon>
        <taxon>Araneus</taxon>
    </lineage>
</organism>
<sequence>KREIGPSRPVMLSDGVIILCMIILILLTKLKNCCESSNGKSEATPYSIDSAHNLSSNHLSGTRFSSESDVKTAA</sequence>
<accession>A0A4Y2T112</accession>
<gene>
    <name evidence="3" type="ORF">AVEN_92876_1</name>
</gene>
<evidence type="ECO:0000313" key="4">
    <source>
        <dbReference type="Proteomes" id="UP000499080"/>
    </source>
</evidence>
<comment type="caution">
    <text evidence="3">The sequence shown here is derived from an EMBL/GenBank/DDBJ whole genome shotgun (WGS) entry which is preliminary data.</text>
</comment>
<feature type="region of interest" description="Disordered" evidence="1">
    <location>
        <begin position="52"/>
        <end position="74"/>
    </location>
</feature>
<dbReference type="Proteomes" id="UP000499080">
    <property type="component" value="Unassembled WGS sequence"/>
</dbReference>
<evidence type="ECO:0000256" key="1">
    <source>
        <dbReference type="SAM" id="MobiDB-lite"/>
    </source>
</evidence>
<keyword evidence="2" id="KW-0472">Membrane</keyword>
<protein>
    <submittedName>
        <fullName evidence="3">Uncharacterized protein</fullName>
    </submittedName>
</protein>
<dbReference type="AlphaFoldDB" id="A0A4Y2T112"/>
<keyword evidence="4" id="KW-1185">Reference proteome</keyword>
<dbReference type="EMBL" id="BGPR01025409">
    <property type="protein sequence ID" value="GBN94282.1"/>
    <property type="molecule type" value="Genomic_DNA"/>
</dbReference>
<feature type="transmembrane region" description="Helical" evidence="2">
    <location>
        <begin position="12"/>
        <end position="30"/>
    </location>
</feature>
<proteinExistence type="predicted"/>
<feature type="compositionally biased region" description="Polar residues" evidence="1">
    <location>
        <begin position="52"/>
        <end position="65"/>
    </location>
</feature>
<reference evidence="3 4" key="1">
    <citation type="journal article" date="2019" name="Sci. Rep.">
        <title>Orb-weaving spider Araneus ventricosus genome elucidates the spidroin gene catalogue.</title>
        <authorList>
            <person name="Kono N."/>
            <person name="Nakamura H."/>
            <person name="Ohtoshi R."/>
            <person name="Moran D.A.P."/>
            <person name="Shinohara A."/>
            <person name="Yoshida Y."/>
            <person name="Fujiwara M."/>
            <person name="Mori M."/>
            <person name="Tomita M."/>
            <person name="Arakawa K."/>
        </authorList>
    </citation>
    <scope>NUCLEOTIDE SEQUENCE [LARGE SCALE GENOMIC DNA]</scope>
</reference>
<name>A0A4Y2T112_ARAVE</name>
<evidence type="ECO:0000313" key="3">
    <source>
        <dbReference type="EMBL" id="GBN94282.1"/>
    </source>
</evidence>